<dbReference type="SUPFAM" id="SSF81383">
    <property type="entry name" value="F-box domain"/>
    <property type="match status" value="1"/>
</dbReference>
<dbReference type="Gene3D" id="3.80.10.10">
    <property type="entry name" value="Ribonuclease Inhibitor"/>
    <property type="match status" value="2"/>
</dbReference>
<sequence length="871" mass="96936">MSLTSAIASSTSPIQPSTVRPLSQVSILADASGACSQDVDYDHHLRCRLPHALELPEILAYIGKFLSQRDALNCVLVSRSWHAAFQPVVWAHVETANDISAEDMISHAHYIRSLSLADLTGLDGVLEKCTRLETLILWPDAFEGEEDEEDISSDESGDESERESQSEVGDDKYLKQAKQEDIQDKGTGRGGHGYITIDDERGSSSNLGATLFKGNPLLPDHLMHRPMGPEHRSSDGVFAATHDNNRKEGLEPAEEKGSDMFRRDSGVGEASETGLGAAGSLQVSDAQSHQQRRQQKQNQRRDKRVKKQKPNTKLTSLLIRNRNLSRIEVYVERKSPGGSFWRALAASRTIKPAHILPFFPPPSSLPSNFDSIAGTTALTTATTTKATLSVPRHCPNLSAFQSLVNLQVYKHIKPFLKMCTRLESLDLQQCSLRQLDEAYYRSLHFPRLKEVKFGKIFGTSLQMQLLILRQCPRLASLDWRVPRLGFPVKEFCEALSQDWEELHSLILPDTRLNDSELGAILRSASRVVQNDGGADYNDLRYCSSASLFGGRHADTAQSSLMLSSDLRPRLVGERRKGLTRFEVRRSDFASQAFSALKESGHFRTLKYLDLYQCSGLESWMVAEILRGCPLLESFDGHQLLARDIVNSIGPTTATTKSQYGALNNNGNAEERGEKEFSQGWWACREIKYLDIHMTGFAADPQQDLQRQWKAFAHLGKLKQLVHLSVGGRSTSRAIANPTIASATAIASTATSSSFTSDSKTPSYLRSGTATIGSATSKPMMDTLSGYGGLDLRLRSGLSQLSELKRLRMIRFTGTEQEMGVEDVIWMLENWPELKVVQGRMHPDEAMQARLEQIMKQHQVSVWSVYNPQSKQ</sequence>
<evidence type="ECO:0000256" key="1">
    <source>
        <dbReference type="SAM" id="MobiDB-lite"/>
    </source>
</evidence>
<feature type="compositionally biased region" description="Basic and acidic residues" evidence="1">
    <location>
        <begin position="221"/>
        <end position="234"/>
    </location>
</feature>
<dbReference type="InterPro" id="IPR032675">
    <property type="entry name" value="LRR_dom_sf"/>
</dbReference>
<reference evidence="2 3" key="1">
    <citation type="submission" date="2016-07" db="EMBL/GenBank/DDBJ databases">
        <title>Pervasive Adenine N6-methylation of Active Genes in Fungi.</title>
        <authorList>
            <consortium name="DOE Joint Genome Institute"/>
            <person name="Mondo S.J."/>
            <person name="Dannebaum R.O."/>
            <person name="Kuo R.C."/>
            <person name="Labutti K."/>
            <person name="Haridas S."/>
            <person name="Kuo A."/>
            <person name="Salamov A."/>
            <person name="Ahrendt S.R."/>
            <person name="Lipzen A."/>
            <person name="Sullivan W."/>
            <person name="Andreopoulos W.B."/>
            <person name="Clum A."/>
            <person name="Lindquist E."/>
            <person name="Daum C."/>
            <person name="Ramamoorthy G.K."/>
            <person name="Gryganskyi A."/>
            <person name="Culley D."/>
            <person name="Magnuson J.K."/>
            <person name="James T.Y."/>
            <person name="O'Malley M.A."/>
            <person name="Stajich J.E."/>
            <person name="Spatafora J.W."/>
            <person name="Visel A."/>
            <person name="Grigoriev I.V."/>
        </authorList>
    </citation>
    <scope>NUCLEOTIDE SEQUENCE [LARGE SCALE GENOMIC DNA]</scope>
    <source>
        <strain evidence="2 3">NRRL 3116</strain>
    </source>
</reference>
<feature type="region of interest" description="Disordered" evidence="1">
    <location>
        <begin position="246"/>
        <end position="314"/>
    </location>
</feature>
<dbReference type="EMBL" id="MCFF01000006">
    <property type="protein sequence ID" value="ORZ26668.1"/>
    <property type="molecule type" value="Genomic_DNA"/>
</dbReference>
<dbReference type="InterPro" id="IPR036047">
    <property type="entry name" value="F-box-like_dom_sf"/>
</dbReference>
<dbReference type="CDD" id="cd09917">
    <property type="entry name" value="F-box_SF"/>
    <property type="match status" value="1"/>
</dbReference>
<evidence type="ECO:0008006" key="4">
    <source>
        <dbReference type="Google" id="ProtNLM"/>
    </source>
</evidence>
<feature type="compositionally biased region" description="Basic residues" evidence="1">
    <location>
        <begin position="301"/>
        <end position="310"/>
    </location>
</feature>
<dbReference type="InParanoid" id="A0A1Y2GWJ5"/>
<protein>
    <recommendedName>
        <fullName evidence="4">F-box domain-containing protein</fullName>
    </recommendedName>
</protein>
<comment type="caution">
    <text evidence="2">The sequence shown here is derived from an EMBL/GenBank/DDBJ whole genome shotgun (WGS) entry which is preliminary data.</text>
</comment>
<dbReference type="Proteomes" id="UP000193648">
    <property type="component" value="Unassembled WGS sequence"/>
</dbReference>
<accession>A0A1Y2GWJ5</accession>
<evidence type="ECO:0000313" key="3">
    <source>
        <dbReference type="Proteomes" id="UP000193648"/>
    </source>
</evidence>
<dbReference type="SUPFAM" id="SSF52047">
    <property type="entry name" value="RNI-like"/>
    <property type="match status" value="1"/>
</dbReference>
<dbReference type="GeneID" id="33564994"/>
<evidence type="ECO:0000313" key="2">
    <source>
        <dbReference type="EMBL" id="ORZ26668.1"/>
    </source>
</evidence>
<dbReference type="RefSeq" id="XP_021884431.1">
    <property type="nucleotide sequence ID" value="XM_022023150.1"/>
</dbReference>
<keyword evidence="3" id="KW-1185">Reference proteome</keyword>
<feature type="compositionally biased region" description="Acidic residues" evidence="1">
    <location>
        <begin position="144"/>
        <end position="161"/>
    </location>
</feature>
<feature type="region of interest" description="Disordered" evidence="1">
    <location>
        <begin position="144"/>
        <end position="212"/>
    </location>
</feature>
<feature type="compositionally biased region" description="Basic and acidic residues" evidence="1">
    <location>
        <begin position="246"/>
        <end position="266"/>
    </location>
</feature>
<dbReference type="OrthoDB" id="2449834at2759"/>
<organism evidence="2 3">
    <name type="scientific">Lobosporangium transversale</name>
    <dbReference type="NCBI Taxonomy" id="64571"/>
    <lineage>
        <taxon>Eukaryota</taxon>
        <taxon>Fungi</taxon>
        <taxon>Fungi incertae sedis</taxon>
        <taxon>Mucoromycota</taxon>
        <taxon>Mortierellomycotina</taxon>
        <taxon>Mortierellomycetes</taxon>
        <taxon>Mortierellales</taxon>
        <taxon>Mortierellaceae</taxon>
        <taxon>Lobosporangium</taxon>
    </lineage>
</organism>
<gene>
    <name evidence="2" type="ORF">BCR41DRAFT_347743</name>
</gene>
<feature type="region of interest" description="Disordered" evidence="1">
    <location>
        <begin position="218"/>
        <end position="237"/>
    </location>
</feature>
<name>A0A1Y2GWJ5_9FUNG</name>
<proteinExistence type="predicted"/>
<dbReference type="AlphaFoldDB" id="A0A1Y2GWJ5"/>
<feature type="compositionally biased region" description="Basic and acidic residues" evidence="1">
    <location>
        <begin position="162"/>
        <end position="187"/>
    </location>
</feature>